<gene>
    <name evidence="1" type="ORF">MCHLDSM_01318</name>
</gene>
<protein>
    <submittedName>
        <fullName evidence="1">Putative amidoligase enzyme</fullName>
    </submittedName>
</protein>
<dbReference type="PATRIC" id="fig|37916.4.peg.1211"/>
<dbReference type="EMBL" id="JYNL01000009">
    <property type="protein sequence ID" value="KMO82695.1"/>
    <property type="molecule type" value="Genomic_DNA"/>
</dbReference>
<name>A0A0J6WHF2_9MYCO</name>
<proteinExistence type="predicted"/>
<evidence type="ECO:0000313" key="1">
    <source>
        <dbReference type="EMBL" id="KMO82695.1"/>
    </source>
</evidence>
<dbReference type="GO" id="GO:0016874">
    <property type="term" value="F:ligase activity"/>
    <property type="evidence" value="ECO:0007669"/>
    <property type="project" value="UniProtKB-KW"/>
</dbReference>
<accession>A0A0J6WHF2</accession>
<evidence type="ECO:0000313" key="2">
    <source>
        <dbReference type="Proteomes" id="UP000036513"/>
    </source>
</evidence>
<reference evidence="1 2" key="1">
    <citation type="journal article" date="2015" name="Genome Biol. Evol.">
        <title>Characterization of Three Mycobacterium spp. with Potential Use in Bioremediation by Genome Sequencing and Comparative Genomics.</title>
        <authorList>
            <person name="Das S."/>
            <person name="Pettersson B.M."/>
            <person name="Behra P.R."/>
            <person name="Ramesh M."/>
            <person name="Dasgupta S."/>
            <person name="Bhattacharya A."/>
            <person name="Kirsebom L.A."/>
        </authorList>
    </citation>
    <scope>NUCLEOTIDE SEQUENCE [LARGE SCALE GENOMIC DNA]</scope>
    <source>
        <strain evidence="1 2">DSM 43826</strain>
    </source>
</reference>
<sequence>MPSTLTETDLRYCDACDDEFDYEQFGWCCDSCSAVFCDDCSSCNNCAEVSDDVRPYDYRPPSFRPKGNYPGEVLFGVELEVGGQESRIVDVVQTYDPSEDHLYMKHDGSIDGVEIVTHPMTLAWARQYPFENLLAGLRAQGCDVGDEYGLHIHVSRNAFRRHGRQSCAHQMMWLLFMYRNVDDLTLLARRESDKWASFTAPMPGELARKATEVDNGARYVAVNCRNEKTFELRFFAATLDAREFLAALEFADASVQYTQDLRMSDVLGGGALTWSHFAEWLETRNYPNLSAEIEFAS</sequence>
<dbReference type="STRING" id="37916.MCHLDSM_01318"/>
<keyword evidence="2" id="KW-1185">Reference proteome</keyword>
<dbReference type="RefSeq" id="WP_082168732.1">
    <property type="nucleotide sequence ID" value="NZ_JYNL01000009.1"/>
</dbReference>
<comment type="caution">
    <text evidence="1">The sequence shown here is derived from an EMBL/GenBank/DDBJ whole genome shotgun (WGS) entry which is preliminary data.</text>
</comment>
<dbReference type="AlphaFoldDB" id="A0A0J6WHF2"/>
<organism evidence="1 2">
    <name type="scientific">Mycolicibacterium chlorophenolicum</name>
    <dbReference type="NCBI Taxonomy" id="37916"/>
    <lineage>
        <taxon>Bacteria</taxon>
        <taxon>Bacillati</taxon>
        <taxon>Actinomycetota</taxon>
        <taxon>Actinomycetes</taxon>
        <taxon>Mycobacteriales</taxon>
        <taxon>Mycobacteriaceae</taxon>
        <taxon>Mycolicibacterium</taxon>
    </lineage>
</organism>
<dbReference type="Proteomes" id="UP000036513">
    <property type="component" value="Unassembled WGS sequence"/>
</dbReference>
<keyword evidence="1" id="KW-0436">Ligase</keyword>